<dbReference type="CDD" id="cd00586">
    <property type="entry name" value="4HBT"/>
    <property type="match status" value="1"/>
</dbReference>
<sequence length="146" mass="16885">MRFHETIHGVYFDDLDAFHILHNARYLLLFEHAIGSFWRHLGWAGVLDFNTNPDQYHLVRANSLDYQRPVIGTGQVRVRVWVERLGRTSLTFGLRVMPLDEDIDHATGRRTVVRVDPETKRPCAWTAAFRAEIAPYCAHIETEAGK</sequence>
<dbReference type="Gene3D" id="3.10.129.10">
    <property type="entry name" value="Hotdog Thioesterase"/>
    <property type="match status" value="1"/>
</dbReference>
<accession>A0A1I2HB50</accession>
<dbReference type="AlphaFoldDB" id="A0A1I2HB50"/>
<dbReference type="PANTHER" id="PTHR31793">
    <property type="entry name" value="4-HYDROXYBENZOYL-COA THIOESTERASE FAMILY MEMBER"/>
    <property type="match status" value="1"/>
</dbReference>
<dbReference type="InterPro" id="IPR029069">
    <property type="entry name" value="HotDog_dom_sf"/>
</dbReference>
<name>A0A1I2HB50_9BACT</name>
<keyword evidence="3" id="KW-1185">Reference proteome</keyword>
<keyword evidence="2" id="KW-0378">Hydrolase</keyword>
<evidence type="ECO:0000313" key="3">
    <source>
        <dbReference type="Proteomes" id="UP000199400"/>
    </source>
</evidence>
<dbReference type="Proteomes" id="UP000199400">
    <property type="component" value="Unassembled WGS sequence"/>
</dbReference>
<dbReference type="SUPFAM" id="SSF54637">
    <property type="entry name" value="Thioesterase/thiol ester dehydrase-isomerase"/>
    <property type="match status" value="1"/>
</dbReference>
<dbReference type="Pfam" id="PF03061">
    <property type="entry name" value="4HBT"/>
    <property type="match status" value="1"/>
</dbReference>
<dbReference type="GO" id="GO:0047617">
    <property type="term" value="F:fatty acyl-CoA hydrolase activity"/>
    <property type="evidence" value="ECO:0007669"/>
    <property type="project" value="TreeGrafter"/>
</dbReference>
<dbReference type="OrthoDB" id="9799036at2"/>
<dbReference type="STRING" id="54.SAMN02745121_07844"/>
<feature type="domain" description="Thioesterase" evidence="1">
    <location>
        <begin position="19"/>
        <end position="98"/>
    </location>
</feature>
<dbReference type="PANTHER" id="PTHR31793:SF24">
    <property type="entry name" value="LONG-CHAIN ACYL-COA THIOESTERASE FADM"/>
    <property type="match status" value="1"/>
</dbReference>
<dbReference type="InterPro" id="IPR006683">
    <property type="entry name" value="Thioestr_dom"/>
</dbReference>
<dbReference type="RefSeq" id="WP_096328237.1">
    <property type="nucleotide sequence ID" value="NZ_FOMX01000040.1"/>
</dbReference>
<organism evidence="2 3">
    <name type="scientific">Nannocystis exedens</name>
    <dbReference type="NCBI Taxonomy" id="54"/>
    <lineage>
        <taxon>Bacteria</taxon>
        <taxon>Pseudomonadati</taxon>
        <taxon>Myxococcota</taxon>
        <taxon>Polyangia</taxon>
        <taxon>Nannocystales</taxon>
        <taxon>Nannocystaceae</taxon>
        <taxon>Nannocystis</taxon>
    </lineage>
</organism>
<evidence type="ECO:0000313" key="2">
    <source>
        <dbReference type="EMBL" id="SFF26882.1"/>
    </source>
</evidence>
<evidence type="ECO:0000259" key="1">
    <source>
        <dbReference type="Pfam" id="PF03061"/>
    </source>
</evidence>
<dbReference type="EMBL" id="FOMX01000040">
    <property type="protein sequence ID" value="SFF26882.1"/>
    <property type="molecule type" value="Genomic_DNA"/>
</dbReference>
<dbReference type="InterPro" id="IPR050563">
    <property type="entry name" value="4-hydroxybenzoyl-CoA_TE"/>
</dbReference>
<reference evidence="3" key="1">
    <citation type="submission" date="2016-10" db="EMBL/GenBank/DDBJ databases">
        <authorList>
            <person name="Varghese N."/>
            <person name="Submissions S."/>
        </authorList>
    </citation>
    <scope>NUCLEOTIDE SEQUENCE [LARGE SCALE GENOMIC DNA]</scope>
    <source>
        <strain evidence="3">ATCC 25963</strain>
    </source>
</reference>
<protein>
    <submittedName>
        <fullName evidence="2">Acyl-CoA thioester hydrolase</fullName>
    </submittedName>
</protein>
<gene>
    <name evidence="2" type="ORF">SAMN02745121_07844</name>
</gene>
<proteinExistence type="predicted"/>